<feature type="compositionally biased region" description="Basic and acidic residues" evidence="6">
    <location>
        <begin position="407"/>
        <end position="419"/>
    </location>
</feature>
<sequence length="683" mass="76156">MEDEAAARGNIFQHPDGRAVAFYFHSSIKSKGARKKLQDSIESFGGCVVHVEENADIILVNERHLYAQSLESMRLGYSLQDDEALRKYIEPQTFVKKCVNRGEYYHELPERKGMGGPTRAFRVEYEPKDDERLARYIASRCPDPASGGRTGNGIYQDLVDLEPQFSWVSRHTWQSWRERYRKRKDFFDKWIARLVVNPPNPRTRYCLDRQLSKRQRRAKPPVPSEESSDLDSSGKEEEEAEEPQLRRLPAVPQVGDEDVDLHAYSFEDDGFEIIDNQAAAGPSSKRTRRPTELQTPSPARKRQKTSNSRSDRDKLVPASSEGDHDLHNSLFGESDYDNEVPQAANTQMTLVNSSPRLRSDDGIPSTTQATLVPSPKRNTGTHKADQGRVLPGSPSAQSSPPPVVLSEKARGKQREILRDDDFEQPQMSERHENDESEEDMVDELDDSAQDDEMNIAVLLTAVDSLSTSTTAEKGSPSPVTRDPTPIFTPPTSHVNTLPLSQRATPPPTGSQPPSLARPQPGSIQRQSDLETDDEQTQQALSQLDRRISQPTPAPIVLPPAEKSTAQLPRIHFPVARVSDTPLMGRKWRKPPAVPAASGATTNTLRSSRAHNVPGPFMSTPRPRTSQQTTAVRLREGSVSSVQGVFPSPGTRARAVRDRFEDEEKLEVWVPPAGTRAALVSRSK</sequence>
<dbReference type="EMBL" id="JASNQZ010000008">
    <property type="protein sequence ID" value="KAL0953511.1"/>
    <property type="molecule type" value="Genomic_DNA"/>
</dbReference>
<comment type="function">
    <text evidence="5">Involved in the regulation of telomere length, clustering and has a specific role in telomere position effect (TPE).</text>
</comment>
<comment type="similarity">
    <text evidence="1 5">Belongs to the RAP1 family.</text>
</comment>
<evidence type="ECO:0000313" key="9">
    <source>
        <dbReference type="Proteomes" id="UP001556367"/>
    </source>
</evidence>
<accession>A0ABR3JD77</accession>
<keyword evidence="9" id="KW-1185">Reference proteome</keyword>
<reference evidence="9" key="1">
    <citation type="submission" date="2024-06" db="EMBL/GenBank/DDBJ databases">
        <title>Multi-omics analyses provide insights into the biosynthesis of the anticancer antibiotic pleurotin in Hohenbuehelia grisea.</title>
        <authorList>
            <person name="Weaver J.A."/>
            <person name="Alberti F."/>
        </authorList>
    </citation>
    <scope>NUCLEOTIDE SEQUENCE [LARGE SCALE GENOMIC DNA]</scope>
    <source>
        <strain evidence="9">T-177</strain>
    </source>
</reference>
<feature type="compositionally biased region" description="Polar residues" evidence="6">
    <location>
        <begin position="489"/>
        <end position="503"/>
    </location>
</feature>
<evidence type="ECO:0000256" key="5">
    <source>
        <dbReference type="RuleBase" id="RU367107"/>
    </source>
</evidence>
<feature type="region of interest" description="Disordered" evidence="6">
    <location>
        <begin position="278"/>
        <end position="568"/>
    </location>
</feature>
<protein>
    <recommendedName>
        <fullName evidence="5">DNA-binding protein RAP1</fullName>
    </recommendedName>
</protein>
<gene>
    <name evidence="8" type="ORF">HGRIS_004735</name>
</gene>
<evidence type="ECO:0000256" key="4">
    <source>
        <dbReference type="ARBA" id="ARBA00023242"/>
    </source>
</evidence>
<name>A0ABR3JD77_9AGAR</name>
<comment type="subcellular location">
    <subcellularLocation>
        <location evidence="5">Nucleus</location>
    </subcellularLocation>
    <subcellularLocation>
        <location evidence="5">Chromosome</location>
        <location evidence="5">Telomere</location>
    </subcellularLocation>
</comment>
<dbReference type="InterPro" id="IPR039595">
    <property type="entry name" value="TE2IP/Rap1"/>
</dbReference>
<comment type="subunit">
    <text evidence="5">Homodimer.</text>
</comment>
<dbReference type="InterPro" id="IPR009057">
    <property type="entry name" value="Homeodomain-like_sf"/>
</dbReference>
<dbReference type="InterPro" id="IPR015010">
    <property type="entry name" value="TERF2IP_Myb"/>
</dbReference>
<evidence type="ECO:0000256" key="1">
    <source>
        <dbReference type="ARBA" id="ARBA00010467"/>
    </source>
</evidence>
<dbReference type="CDD" id="cd11655">
    <property type="entry name" value="rap1_myb-like"/>
    <property type="match status" value="1"/>
</dbReference>
<feature type="compositionally biased region" description="Polar residues" evidence="6">
    <location>
        <begin position="463"/>
        <end position="472"/>
    </location>
</feature>
<feature type="compositionally biased region" description="Polar residues" evidence="6">
    <location>
        <begin position="343"/>
        <end position="356"/>
    </location>
</feature>
<feature type="compositionally biased region" description="Basic and acidic residues" evidence="6">
    <location>
        <begin position="309"/>
        <end position="327"/>
    </location>
</feature>
<keyword evidence="2 5" id="KW-0158">Chromosome</keyword>
<keyword evidence="4 5" id="KW-0539">Nucleus</keyword>
<feature type="compositionally biased region" description="Polar residues" evidence="6">
    <location>
        <begin position="621"/>
        <end position="630"/>
    </location>
</feature>
<evidence type="ECO:0000256" key="2">
    <source>
        <dbReference type="ARBA" id="ARBA00022454"/>
    </source>
</evidence>
<dbReference type="SUPFAM" id="SSF46689">
    <property type="entry name" value="Homeodomain-like"/>
    <property type="match status" value="1"/>
</dbReference>
<dbReference type="PANTHER" id="PTHR16466:SF6">
    <property type="entry name" value="TELOMERIC REPEAT-BINDING FACTOR 2-INTERACTING PROTEIN 1"/>
    <property type="match status" value="1"/>
</dbReference>
<feature type="region of interest" description="Disordered" evidence="6">
    <location>
        <begin position="581"/>
        <end position="649"/>
    </location>
</feature>
<evidence type="ECO:0000256" key="6">
    <source>
        <dbReference type="SAM" id="MobiDB-lite"/>
    </source>
</evidence>
<dbReference type="Proteomes" id="UP001556367">
    <property type="component" value="Unassembled WGS sequence"/>
</dbReference>
<evidence type="ECO:0000259" key="7">
    <source>
        <dbReference type="Pfam" id="PF08914"/>
    </source>
</evidence>
<comment type="caution">
    <text evidence="8">The sequence shown here is derived from an EMBL/GenBank/DDBJ whole genome shotgun (WGS) entry which is preliminary data.</text>
</comment>
<organism evidence="8 9">
    <name type="scientific">Hohenbuehelia grisea</name>
    <dbReference type="NCBI Taxonomy" id="104357"/>
    <lineage>
        <taxon>Eukaryota</taxon>
        <taxon>Fungi</taxon>
        <taxon>Dikarya</taxon>
        <taxon>Basidiomycota</taxon>
        <taxon>Agaricomycotina</taxon>
        <taxon>Agaricomycetes</taxon>
        <taxon>Agaricomycetidae</taxon>
        <taxon>Agaricales</taxon>
        <taxon>Pleurotineae</taxon>
        <taxon>Pleurotaceae</taxon>
        <taxon>Hohenbuehelia</taxon>
    </lineage>
</organism>
<keyword evidence="3 5" id="KW-0779">Telomere</keyword>
<evidence type="ECO:0000313" key="8">
    <source>
        <dbReference type="EMBL" id="KAL0953511.1"/>
    </source>
</evidence>
<feature type="region of interest" description="Disordered" evidence="6">
    <location>
        <begin position="202"/>
        <end position="253"/>
    </location>
</feature>
<feature type="domain" description="TERF2-interacting telomeric protein 1 Myb" evidence="7">
    <location>
        <begin position="125"/>
        <end position="183"/>
    </location>
</feature>
<dbReference type="Pfam" id="PF08914">
    <property type="entry name" value="Myb_Rap1"/>
    <property type="match status" value="1"/>
</dbReference>
<dbReference type="PANTHER" id="PTHR16466">
    <property type="entry name" value="TELOMERE REPEAT-BINDING FACTOR 2-INTERACTING PROTEIN 1"/>
    <property type="match status" value="1"/>
</dbReference>
<dbReference type="Gene3D" id="1.10.10.60">
    <property type="entry name" value="Homeodomain-like"/>
    <property type="match status" value="1"/>
</dbReference>
<feature type="compositionally biased region" description="Acidic residues" evidence="6">
    <location>
        <begin position="434"/>
        <end position="453"/>
    </location>
</feature>
<evidence type="ECO:0000256" key="3">
    <source>
        <dbReference type="ARBA" id="ARBA00022895"/>
    </source>
</evidence>
<proteinExistence type="inferred from homology"/>